<dbReference type="Pfam" id="PF07110">
    <property type="entry name" value="EthD"/>
    <property type="match status" value="1"/>
</dbReference>
<dbReference type="InterPro" id="IPR009799">
    <property type="entry name" value="EthD_dom"/>
</dbReference>
<dbReference type="EMBL" id="JACJHR010000072">
    <property type="protein sequence ID" value="MBB2504411.1"/>
    <property type="molecule type" value="Genomic_DNA"/>
</dbReference>
<evidence type="ECO:0000313" key="2">
    <source>
        <dbReference type="EMBL" id="MBB2504411.1"/>
    </source>
</evidence>
<dbReference type="NCBIfam" id="TIGR02118">
    <property type="entry name" value="EthD family reductase"/>
    <property type="match status" value="1"/>
</dbReference>
<reference evidence="2 3" key="1">
    <citation type="submission" date="2020-08" db="EMBL/GenBank/DDBJ databases">
        <title>Amycolatopsis echigonensis JCM 21831.</title>
        <authorList>
            <person name="Tedsree N."/>
            <person name="Kuncharoen N."/>
            <person name="Likhitwitayawuid K."/>
            <person name="Tanasupawat S."/>
        </authorList>
    </citation>
    <scope>NUCLEOTIDE SEQUENCE [LARGE SCALE GENOMIC DNA]</scope>
    <source>
        <strain evidence="2 3">JCM 21831</strain>
    </source>
</reference>
<protein>
    <submittedName>
        <fullName evidence="2">EthD domain-containing protein</fullName>
    </submittedName>
</protein>
<dbReference type="RefSeq" id="WP_183126323.1">
    <property type="nucleotide sequence ID" value="NZ_JACJHR010000072.1"/>
</dbReference>
<comment type="caution">
    <text evidence="2">The sequence shown here is derived from an EMBL/GenBank/DDBJ whole genome shotgun (WGS) entry which is preliminary data.</text>
</comment>
<dbReference type="AlphaFoldDB" id="A0A8E1W5S7"/>
<proteinExistence type="predicted"/>
<dbReference type="Proteomes" id="UP000550260">
    <property type="component" value="Unassembled WGS sequence"/>
</dbReference>
<gene>
    <name evidence="2" type="ORF">H5411_35370</name>
</gene>
<sequence length="127" mass="15010">MTAPYRPTLMFEVYRWAGTTPEQFREHYREVHAQLGKKIPGVVWYETFLNEQPTSTWQAQERPRPDAYVIMKFESEQVLEALRETDEWRIAKDDDIGFASHSFSQRVERITWIADADPVIVDGYPEN</sequence>
<dbReference type="InterPro" id="IPR011008">
    <property type="entry name" value="Dimeric_a/b-barrel"/>
</dbReference>
<dbReference type="GO" id="GO:0016491">
    <property type="term" value="F:oxidoreductase activity"/>
    <property type="evidence" value="ECO:0007669"/>
    <property type="project" value="InterPro"/>
</dbReference>
<accession>A0A8E1W5S7</accession>
<feature type="domain" description="EthD" evidence="1">
    <location>
        <begin position="18"/>
        <end position="101"/>
    </location>
</feature>
<organism evidence="2 3">
    <name type="scientific">Amycolatopsis echigonensis</name>
    <dbReference type="NCBI Taxonomy" id="2576905"/>
    <lineage>
        <taxon>Bacteria</taxon>
        <taxon>Bacillati</taxon>
        <taxon>Actinomycetota</taxon>
        <taxon>Actinomycetes</taxon>
        <taxon>Pseudonocardiales</taxon>
        <taxon>Pseudonocardiaceae</taxon>
        <taxon>Amycolatopsis</taxon>
    </lineage>
</organism>
<name>A0A8E1W5S7_9PSEU</name>
<evidence type="ECO:0000313" key="3">
    <source>
        <dbReference type="Proteomes" id="UP000550260"/>
    </source>
</evidence>
<evidence type="ECO:0000259" key="1">
    <source>
        <dbReference type="Pfam" id="PF07110"/>
    </source>
</evidence>
<dbReference type="SUPFAM" id="SSF54909">
    <property type="entry name" value="Dimeric alpha+beta barrel"/>
    <property type="match status" value="1"/>
</dbReference>
<dbReference type="Gene3D" id="3.30.70.100">
    <property type="match status" value="1"/>
</dbReference>